<proteinExistence type="predicted"/>
<name>A0ABS4JAU2_9BACL</name>
<reference evidence="1 2" key="1">
    <citation type="submission" date="2021-03" db="EMBL/GenBank/DDBJ databases">
        <title>Genomic Encyclopedia of Type Strains, Phase IV (KMG-IV): sequencing the most valuable type-strain genomes for metagenomic binning, comparative biology and taxonomic classification.</title>
        <authorList>
            <person name="Goeker M."/>
        </authorList>
    </citation>
    <scope>NUCLEOTIDE SEQUENCE [LARGE SCALE GENOMIC DNA]</scope>
    <source>
        <strain evidence="1 2">DSM 26048</strain>
    </source>
</reference>
<gene>
    <name evidence="1" type="ORF">J2Z66_008643</name>
</gene>
<evidence type="ECO:0000313" key="2">
    <source>
        <dbReference type="Proteomes" id="UP001519287"/>
    </source>
</evidence>
<organism evidence="1 2">
    <name type="scientific">Paenibacillus eucommiae</name>
    <dbReference type="NCBI Taxonomy" id="1355755"/>
    <lineage>
        <taxon>Bacteria</taxon>
        <taxon>Bacillati</taxon>
        <taxon>Bacillota</taxon>
        <taxon>Bacilli</taxon>
        <taxon>Bacillales</taxon>
        <taxon>Paenibacillaceae</taxon>
        <taxon>Paenibacillus</taxon>
    </lineage>
</organism>
<keyword evidence="2" id="KW-1185">Reference proteome</keyword>
<protein>
    <recommendedName>
        <fullName evidence="3">DUF4162 domain-containing protein</fullName>
    </recommendedName>
</protein>
<accession>A0ABS4JAU2</accession>
<evidence type="ECO:0000313" key="1">
    <source>
        <dbReference type="EMBL" id="MBP1996965.1"/>
    </source>
</evidence>
<comment type="caution">
    <text evidence="1">The sequence shown here is derived from an EMBL/GenBank/DDBJ whole genome shotgun (WGS) entry which is preliminary data.</text>
</comment>
<sequence>MQLRVLNPQDIDNARRTVEQVLKVKAAVSPEAGKITASLADADLVTDLLVALRTAGIHLTELSVQKPTLDEVFLTITGHGVKENDSLEFTESNRVEEARV</sequence>
<evidence type="ECO:0008006" key="3">
    <source>
        <dbReference type="Google" id="ProtNLM"/>
    </source>
</evidence>
<dbReference type="EMBL" id="JAGGLB010000062">
    <property type="protein sequence ID" value="MBP1996965.1"/>
    <property type="molecule type" value="Genomic_DNA"/>
</dbReference>
<dbReference type="Proteomes" id="UP001519287">
    <property type="component" value="Unassembled WGS sequence"/>
</dbReference>